<sequence>MSSRLGEPSSPERGHPSPKGEVSRLSYNCNDVPQTLTRSRLGSPERDSTSLKTRVLHLSKSSSVSLGLFLQVSPRRGRFAWAKTSDLAIVLPTTAIHTYPNNIIRHPMHP</sequence>
<feature type="region of interest" description="Disordered" evidence="1">
    <location>
        <begin position="1"/>
        <end position="27"/>
    </location>
</feature>
<dbReference type="AlphaFoldDB" id="A0A4D6M5X4"/>
<evidence type="ECO:0000313" key="2">
    <source>
        <dbReference type="EMBL" id="QCD96625.1"/>
    </source>
</evidence>
<proteinExistence type="predicted"/>
<evidence type="ECO:0000256" key="1">
    <source>
        <dbReference type="SAM" id="MobiDB-lite"/>
    </source>
</evidence>
<organism evidence="2 3">
    <name type="scientific">Vigna unguiculata</name>
    <name type="common">Cowpea</name>
    <dbReference type="NCBI Taxonomy" id="3917"/>
    <lineage>
        <taxon>Eukaryota</taxon>
        <taxon>Viridiplantae</taxon>
        <taxon>Streptophyta</taxon>
        <taxon>Embryophyta</taxon>
        <taxon>Tracheophyta</taxon>
        <taxon>Spermatophyta</taxon>
        <taxon>Magnoliopsida</taxon>
        <taxon>eudicotyledons</taxon>
        <taxon>Gunneridae</taxon>
        <taxon>Pentapetalae</taxon>
        <taxon>rosids</taxon>
        <taxon>fabids</taxon>
        <taxon>Fabales</taxon>
        <taxon>Fabaceae</taxon>
        <taxon>Papilionoideae</taxon>
        <taxon>50 kb inversion clade</taxon>
        <taxon>NPAAA clade</taxon>
        <taxon>indigoferoid/millettioid clade</taxon>
        <taxon>Phaseoleae</taxon>
        <taxon>Vigna</taxon>
    </lineage>
</organism>
<dbReference type="EMBL" id="CP039350">
    <property type="protein sequence ID" value="QCD96625.1"/>
    <property type="molecule type" value="Genomic_DNA"/>
</dbReference>
<gene>
    <name evidence="2" type="ORF">DEO72_LG6g1332</name>
</gene>
<keyword evidence="3" id="KW-1185">Reference proteome</keyword>
<accession>A0A4D6M5X4</accession>
<dbReference type="Proteomes" id="UP000501690">
    <property type="component" value="Linkage Group LG6"/>
</dbReference>
<evidence type="ECO:0000313" key="3">
    <source>
        <dbReference type="Proteomes" id="UP000501690"/>
    </source>
</evidence>
<name>A0A4D6M5X4_VIGUN</name>
<feature type="region of interest" description="Disordered" evidence="1">
    <location>
        <begin position="33"/>
        <end position="52"/>
    </location>
</feature>
<reference evidence="2 3" key="1">
    <citation type="submission" date="2019-04" db="EMBL/GenBank/DDBJ databases">
        <title>An improved genome assembly and genetic linkage map for asparagus bean, Vigna unguiculata ssp. sesquipedialis.</title>
        <authorList>
            <person name="Xia Q."/>
            <person name="Zhang R."/>
            <person name="Dong Y."/>
        </authorList>
    </citation>
    <scope>NUCLEOTIDE SEQUENCE [LARGE SCALE GENOMIC DNA]</scope>
    <source>
        <tissue evidence="2">Leaf</tissue>
    </source>
</reference>
<protein>
    <submittedName>
        <fullName evidence="2">Uncharacterized protein</fullName>
    </submittedName>
</protein>